<dbReference type="Proteomes" id="UP000218231">
    <property type="component" value="Unassembled WGS sequence"/>
</dbReference>
<evidence type="ECO:0000256" key="6">
    <source>
        <dbReference type="ARBA" id="ARBA00023273"/>
    </source>
</evidence>
<name>A0A2A2LLF9_9BILA</name>
<evidence type="ECO:0000256" key="4">
    <source>
        <dbReference type="ARBA" id="ARBA00023054"/>
    </source>
</evidence>
<dbReference type="OrthoDB" id="438545at2759"/>
<dbReference type="AlphaFoldDB" id="A0A2A2LLF9"/>
<organism evidence="8 9">
    <name type="scientific">Diploscapter pachys</name>
    <dbReference type="NCBI Taxonomy" id="2018661"/>
    <lineage>
        <taxon>Eukaryota</taxon>
        <taxon>Metazoa</taxon>
        <taxon>Ecdysozoa</taxon>
        <taxon>Nematoda</taxon>
        <taxon>Chromadorea</taxon>
        <taxon>Rhabditida</taxon>
        <taxon>Rhabditina</taxon>
        <taxon>Rhabditomorpha</taxon>
        <taxon>Rhabditoidea</taxon>
        <taxon>Rhabditidae</taxon>
        <taxon>Diploscapter</taxon>
    </lineage>
</organism>
<comment type="similarity">
    <text evidence="2">Belongs to the CLUAP1 family.</text>
</comment>
<dbReference type="STRING" id="2018661.A0A2A2LLF9"/>
<keyword evidence="4 7" id="KW-0175">Coiled coil</keyword>
<dbReference type="GO" id="GO:0060271">
    <property type="term" value="P:cilium assembly"/>
    <property type="evidence" value="ECO:0007669"/>
    <property type="project" value="TreeGrafter"/>
</dbReference>
<protein>
    <submittedName>
        <fullName evidence="8">Uncharacterized protein</fullName>
    </submittedName>
</protein>
<comment type="subcellular location">
    <subcellularLocation>
        <location evidence="1">Cell projection</location>
        <location evidence="1">Cilium</location>
    </subcellularLocation>
</comment>
<evidence type="ECO:0000256" key="1">
    <source>
        <dbReference type="ARBA" id="ARBA00004138"/>
    </source>
</evidence>
<dbReference type="PANTHER" id="PTHR21547:SF0">
    <property type="entry name" value="CLUSTERIN-ASSOCIATED PROTEIN 1"/>
    <property type="match status" value="1"/>
</dbReference>
<sequence length="269" mass="31039">MSYRELRNFCEMSRTLGYPRLLSIENFRTPNFKLVAEILEWVVKRFEPNASLSASQTTTEQDRVLFIKQAVLLLLQNSRLKLNPKKLYQADGHAVQELLPAMKLLYSAARTGNEEDVQSQWNSVKSRLGTKMQEARIARQISTQLPNTAASLHELLGKQILFAKQRERAISRSIPLSEAEKAVQQSILAIVAETESITTKLNNVSTDEAALDEKIERKKREYEQMQKRYAKLQQYVLKFRNLSYMQQLQVEIEKAEHVRQATNHEGCLE</sequence>
<keyword evidence="3" id="KW-0970">Cilium biogenesis/degradation</keyword>
<keyword evidence="5" id="KW-0969">Cilium</keyword>
<evidence type="ECO:0000256" key="7">
    <source>
        <dbReference type="SAM" id="Coils"/>
    </source>
</evidence>
<evidence type="ECO:0000256" key="2">
    <source>
        <dbReference type="ARBA" id="ARBA00008340"/>
    </source>
</evidence>
<evidence type="ECO:0000313" key="9">
    <source>
        <dbReference type="Proteomes" id="UP000218231"/>
    </source>
</evidence>
<dbReference type="GO" id="GO:0030992">
    <property type="term" value="C:intraciliary transport particle B"/>
    <property type="evidence" value="ECO:0007669"/>
    <property type="project" value="TreeGrafter"/>
</dbReference>
<feature type="coiled-coil region" evidence="7">
    <location>
        <begin position="201"/>
        <end position="265"/>
    </location>
</feature>
<reference evidence="8 9" key="1">
    <citation type="journal article" date="2017" name="Curr. Biol.">
        <title>Genome architecture and evolution of a unichromosomal asexual nematode.</title>
        <authorList>
            <person name="Fradin H."/>
            <person name="Zegar C."/>
            <person name="Gutwein M."/>
            <person name="Lucas J."/>
            <person name="Kovtun M."/>
            <person name="Corcoran D."/>
            <person name="Baugh L.R."/>
            <person name="Kiontke K."/>
            <person name="Gunsalus K."/>
            <person name="Fitch D.H."/>
            <person name="Piano F."/>
        </authorList>
    </citation>
    <scope>NUCLEOTIDE SEQUENCE [LARGE SCALE GENOMIC DNA]</scope>
    <source>
        <strain evidence="8">PF1309</strain>
    </source>
</reference>
<evidence type="ECO:0000313" key="8">
    <source>
        <dbReference type="EMBL" id="PAV86915.1"/>
    </source>
</evidence>
<dbReference type="Pfam" id="PF10234">
    <property type="entry name" value="Cluap1"/>
    <property type="match status" value="1"/>
</dbReference>
<comment type="caution">
    <text evidence="8">The sequence shown here is derived from an EMBL/GenBank/DDBJ whole genome shotgun (WGS) entry which is preliminary data.</text>
</comment>
<gene>
    <name evidence="8" type="ORF">WR25_03372</name>
</gene>
<keyword evidence="6" id="KW-0966">Cell projection</keyword>
<proteinExistence type="inferred from homology"/>
<dbReference type="GO" id="GO:0005815">
    <property type="term" value="C:microtubule organizing center"/>
    <property type="evidence" value="ECO:0007669"/>
    <property type="project" value="TreeGrafter"/>
</dbReference>
<evidence type="ECO:0000256" key="3">
    <source>
        <dbReference type="ARBA" id="ARBA00022794"/>
    </source>
</evidence>
<evidence type="ECO:0000256" key="5">
    <source>
        <dbReference type="ARBA" id="ARBA00023069"/>
    </source>
</evidence>
<dbReference type="GO" id="GO:0005929">
    <property type="term" value="C:cilium"/>
    <property type="evidence" value="ECO:0007669"/>
    <property type="project" value="UniProtKB-SubCell"/>
</dbReference>
<dbReference type="PANTHER" id="PTHR21547">
    <property type="entry name" value="CLUSTERIN ASSOCIATED PROTEIN 1"/>
    <property type="match status" value="1"/>
</dbReference>
<dbReference type="EMBL" id="LIAE01006617">
    <property type="protein sequence ID" value="PAV86915.1"/>
    <property type="molecule type" value="Genomic_DNA"/>
</dbReference>
<dbReference type="InterPro" id="IPR019366">
    <property type="entry name" value="Clusterin-associated_protein-1"/>
</dbReference>
<accession>A0A2A2LLF9</accession>
<keyword evidence="9" id="KW-1185">Reference proteome</keyword>